<proteinExistence type="predicted"/>
<evidence type="ECO:0000313" key="10">
    <source>
        <dbReference type="Proteomes" id="UP001160758"/>
    </source>
</evidence>
<organism evidence="4 10">
    <name type="scientific">Aeromonas caviae</name>
    <name type="common">Aeromonas punctata</name>
    <dbReference type="NCBI Taxonomy" id="648"/>
    <lineage>
        <taxon>Bacteria</taxon>
        <taxon>Pseudomonadati</taxon>
        <taxon>Pseudomonadota</taxon>
        <taxon>Gammaproteobacteria</taxon>
        <taxon>Aeromonadales</taxon>
        <taxon>Aeromonadaceae</taxon>
        <taxon>Aeromonas</taxon>
    </lineage>
</organism>
<reference evidence="9" key="4">
    <citation type="submission" date="2023-04" db="EMBL/GenBank/DDBJ databases">
        <title>Whole Genome Sequence of Multi-drug resistant Aeromonas caviae as a gut pathogen in newborn.</title>
        <authorList>
            <person name="Jadhav S.V."/>
            <person name="Saroj S.D."/>
            <person name="Saha U.B."/>
            <person name="Sen S."/>
            <person name="Kher A."/>
        </authorList>
    </citation>
    <scope>NUCLEOTIDE SEQUENCE</scope>
    <source>
        <strain evidence="9">SVJ23</strain>
    </source>
</reference>
<reference evidence="5" key="5">
    <citation type="submission" date="2023-11" db="EMBL/GenBank/DDBJ databases">
        <title>WGS of Aeromonas in Northern Israel.</title>
        <authorList>
            <person name="Hershko Y."/>
        </authorList>
    </citation>
    <scope>NUCLEOTIDE SEQUENCE</scope>
    <source>
        <strain evidence="5">77416</strain>
    </source>
</reference>
<dbReference type="EMBL" id="JAOCIZ010000008">
    <property type="protein sequence ID" value="MDH1504100.1"/>
    <property type="molecule type" value="Genomic_DNA"/>
</dbReference>
<name>A0A7D5UJP1_AERCA</name>
<dbReference type="Proteomes" id="UP001277183">
    <property type="component" value="Unassembled WGS sequence"/>
</dbReference>
<accession>A0A7D5UJP1</accession>
<sequence>MIWLKVKTGGHETRWSQIYHCLYCYFTGHFSIILNGFSFNHLLLFLLLTDVNEGILQNRGENGPGHRATLTTASEAEYNDEPYNKPP</sequence>
<evidence type="ECO:0000313" key="6">
    <source>
        <dbReference type="EMBL" id="MEA9436560.1"/>
    </source>
</evidence>
<keyword evidence="2" id="KW-0812">Transmembrane</keyword>
<evidence type="ECO:0000256" key="1">
    <source>
        <dbReference type="SAM" id="MobiDB-lite"/>
    </source>
</evidence>
<gene>
    <name evidence="7" type="ORF">C1C91_22165</name>
    <name evidence="8" type="ORF">JC965_04895</name>
    <name evidence="4" type="ORF">N5I07_11485</name>
    <name evidence="3" type="ORF">N5I20_03340</name>
    <name evidence="9" type="ORF">OJY61_08655</name>
    <name evidence="5" type="ORF">SJS77_02605</name>
    <name evidence="6" type="ORF">VCX44_12215</name>
</gene>
<reference evidence="7" key="1">
    <citation type="journal article" date="2019" name="J Environ">
        <title>Genetic characterization and potential molecular dissemination mechanism of tet (31) gene in Aeromonas caviae from an oxytetracycline wastewater treatment system.</title>
        <authorList>
            <person name="Shi Y."/>
            <person name="Tian Z."/>
            <person name="Leclercq S.O."/>
            <person name="Zhang H."/>
            <person name="Yang M."/>
            <person name="Zhang Y."/>
        </authorList>
    </citation>
    <scope>NUCLEOTIDE SEQUENCE</scope>
    <source>
        <strain evidence="7">T25-39</strain>
    </source>
</reference>
<feature type="region of interest" description="Disordered" evidence="1">
    <location>
        <begin position="57"/>
        <end position="87"/>
    </location>
</feature>
<protein>
    <submittedName>
        <fullName evidence="4">Uncharacterized protein</fullName>
    </submittedName>
</protein>
<evidence type="ECO:0000313" key="3">
    <source>
        <dbReference type="EMBL" id="MDH1504100.1"/>
    </source>
</evidence>
<evidence type="ECO:0000313" key="5">
    <source>
        <dbReference type="EMBL" id="MDX7719371.1"/>
    </source>
</evidence>
<reference evidence="8" key="2">
    <citation type="submission" date="2020-12" db="EMBL/GenBank/DDBJ databases">
        <title>GES Beta-lactamases isolated from hospital effluents in Brazil.</title>
        <authorList>
            <person name="Conte D."/>
            <person name="Mesa D."/>
            <person name="Palmeiro J.K."/>
            <person name="Dalla-Costa L.M."/>
        </authorList>
    </citation>
    <scope>NUCLEOTIDE SEQUENCE [LARGE SCALE GENOMIC DNA]</scope>
    <source>
        <strain evidence="8">Aero21</strain>
    </source>
</reference>
<dbReference type="EMBL" id="JAWZVU010000018">
    <property type="protein sequence ID" value="MDX7719371.1"/>
    <property type="molecule type" value="Genomic_DNA"/>
</dbReference>
<keyword evidence="2" id="KW-1133">Transmembrane helix</keyword>
<evidence type="ECO:0000313" key="11">
    <source>
        <dbReference type="Proteomes" id="UP001304847"/>
    </source>
</evidence>
<reference evidence="6 11" key="6">
    <citation type="submission" date="2023-12" db="EMBL/GenBank/DDBJ databases">
        <title>Characterization of antibiotic resistance in Aeromonas spp. in hospital effluent.</title>
        <authorList>
            <person name="Negoseki B.R.S."/>
            <person name="Krul D."/>
            <person name="Siqueira A.C."/>
            <person name="Almeida M."/>
            <person name="Mesa D."/>
            <person name="Conte D."/>
            <person name="Dalla-Costa L.M."/>
        </authorList>
    </citation>
    <scope>NUCLEOTIDE SEQUENCE [LARGE SCALE GENOMIC DNA]</scope>
    <source>
        <strain evidence="6 11">36v</strain>
    </source>
</reference>
<dbReference type="Proteomes" id="UP001160758">
    <property type="component" value="Unassembled WGS sequence"/>
</dbReference>
<dbReference type="Proteomes" id="UP001161704">
    <property type="component" value="Unassembled WGS sequence"/>
</dbReference>
<dbReference type="EMBL" id="JAOCFT010000001">
    <property type="protein sequence ID" value="MDH1898186.1"/>
    <property type="molecule type" value="Genomic_DNA"/>
</dbReference>
<dbReference type="AlphaFoldDB" id="A0A7D5UJP1"/>
<dbReference type="RefSeq" id="WP_125117269.1">
    <property type="nucleotide sequence ID" value="NZ_AP019195.1"/>
</dbReference>
<evidence type="ECO:0000313" key="7">
    <source>
        <dbReference type="EMBL" id="QLI60215.1"/>
    </source>
</evidence>
<evidence type="ECO:0000256" key="2">
    <source>
        <dbReference type="SAM" id="Phobius"/>
    </source>
</evidence>
<reference evidence="4" key="3">
    <citation type="submission" date="2022-09" db="EMBL/GenBank/DDBJ databases">
        <title>Intensive care unit water sources are persistently colonized with multi-drug resistant bacteria and are the site of extensive horizontal gene transfer of antibiotic resistance genes.</title>
        <authorList>
            <person name="Diorio-Toth L."/>
        </authorList>
    </citation>
    <scope>NUCLEOTIDE SEQUENCE</scope>
    <source>
        <strain evidence="3">GD03710</strain>
        <strain evidence="4">GD03796</strain>
    </source>
</reference>
<evidence type="ECO:0000313" key="4">
    <source>
        <dbReference type="EMBL" id="MDH1898186.1"/>
    </source>
</evidence>
<keyword evidence="2" id="KW-0472">Membrane</keyword>
<evidence type="ECO:0000313" key="8">
    <source>
        <dbReference type="EMBL" id="QQA61861.1"/>
    </source>
</evidence>
<dbReference type="EMBL" id="CP025706">
    <property type="protein sequence ID" value="QLI60215.1"/>
    <property type="molecule type" value="Genomic_DNA"/>
</dbReference>
<dbReference type="EMBL" id="CP065937">
    <property type="protein sequence ID" value="QQA61861.1"/>
    <property type="molecule type" value="Genomic_DNA"/>
</dbReference>
<dbReference type="Proteomes" id="UP000266778">
    <property type="component" value="Chromosome"/>
</dbReference>
<evidence type="ECO:0000313" key="9">
    <source>
        <dbReference type="EMBL" id="UZC87967.1"/>
    </source>
</evidence>
<dbReference type="EMBL" id="JAYGOJ010000058">
    <property type="protein sequence ID" value="MEA9436560.1"/>
    <property type="molecule type" value="Genomic_DNA"/>
</dbReference>
<dbReference type="Proteomes" id="UP001163285">
    <property type="component" value="Chromosome"/>
</dbReference>
<dbReference type="EMBL" id="CP110176">
    <property type="protein sequence ID" value="UZC87967.1"/>
    <property type="molecule type" value="Genomic_DNA"/>
</dbReference>
<feature type="transmembrane region" description="Helical" evidence="2">
    <location>
        <begin position="21"/>
        <end position="48"/>
    </location>
</feature>
<dbReference type="Proteomes" id="UP001304847">
    <property type="component" value="Unassembled WGS sequence"/>
</dbReference>
<keyword evidence="11" id="KW-1185">Reference proteome</keyword>